<feature type="transmembrane region" description="Helical" evidence="1">
    <location>
        <begin position="18"/>
        <end position="35"/>
    </location>
</feature>
<feature type="transmembrane region" description="Helical" evidence="1">
    <location>
        <begin position="55"/>
        <end position="74"/>
    </location>
</feature>
<proteinExistence type="predicted"/>
<sequence length="243" mass="26647">MATAVMTPRKAKTQPDRVFFPLICLTILVTVWLGFSKTYYAAGMVKAHLPAPIIHVHAAIMTLWLLTLTVQTSLVSVRKVKLHMTVGLWGFALAASMIPIGTLAAINSLRRDLSPPGSGLSSLTFFVVPVTGLLLFGTLAAWSYSVRRKPDQHKRLIILATVPLLDAAVGRFPQTLGIASNPMVQLLLLCIFPAALMVHDLISRRKIQRVSWVGTLILLVVWLTRIPLAQTAAWQAFARMVHG</sequence>
<feature type="transmembrane region" description="Helical" evidence="1">
    <location>
        <begin position="86"/>
        <end position="106"/>
    </location>
</feature>
<gene>
    <name evidence="2" type="ORF">MOP44_05790</name>
</gene>
<keyword evidence="1" id="KW-0472">Membrane</keyword>
<dbReference type="EMBL" id="CP093313">
    <property type="protein sequence ID" value="UWZ85451.1"/>
    <property type="molecule type" value="Genomic_DNA"/>
</dbReference>
<evidence type="ECO:0000313" key="2">
    <source>
        <dbReference type="EMBL" id="UWZ85451.1"/>
    </source>
</evidence>
<feature type="transmembrane region" description="Helical" evidence="1">
    <location>
        <begin position="126"/>
        <end position="144"/>
    </location>
</feature>
<organism evidence="2 3">
    <name type="scientific">Occallatibacter riparius</name>
    <dbReference type="NCBI Taxonomy" id="1002689"/>
    <lineage>
        <taxon>Bacteria</taxon>
        <taxon>Pseudomonadati</taxon>
        <taxon>Acidobacteriota</taxon>
        <taxon>Terriglobia</taxon>
        <taxon>Terriglobales</taxon>
        <taxon>Acidobacteriaceae</taxon>
        <taxon>Occallatibacter</taxon>
    </lineage>
</organism>
<name>A0A9J7BRI2_9BACT</name>
<evidence type="ECO:0000313" key="3">
    <source>
        <dbReference type="Proteomes" id="UP001059380"/>
    </source>
</evidence>
<feature type="transmembrane region" description="Helical" evidence="1">
    <location>
        <begin position="210"/>
        <end position="228"/>
    </location>
</feature>
<dbReference type="RefSeq" id="WP_260794984.1">
    <property type="nucleotide sequence ID" value="NZ_CP093313.1"/>
</dbReference>
<dbReference type="Proteomes" id="UP001059380">
    <property type="component" value="Chromosome"/>
</dbReference>
<protein>
    <recommendedName>
        <fullName evidence="4">DUF2306 domain-containing protein</fullName>
    </recommendedName>
</protein>
<keyword evidence="1" id="KW-1133">Transmembrane helix</keyword>
<evidence type="ECO:0008006" key="4">
    <source>
        <dbReference type="Google" id="ProtNLM"/>
    </source>
</evidence>
<evidence type="ECO:0000256" key="1">
    <source>
        <dbReference type="SAM" id="Phobius"/>
    </source>
</evidence>
<keyword evidence="3" id="KW-1185">Reference proteome</keyword>
<dbReference type="KEGG" id="orp:MOP44_05790"/>
<accession>A0A9J7BRI2</accession>
<reference evidence="2" key="1">
    <citation type="submission" date="2021-04" db="EMBL/GenBank/DDBJ databases">
        <title>Phylogenetic analysis of Acidobacteriaceae.</title>
        <authorList>
            <person name="Qiu L."/>
            <person name="Zhang Q."/>
        </authorList>
    </citation>
    <scope>NUCLEOTIDE SEQUENCE</scope>
    <source>
        <strain evidence="2">DSM 25168</strain>
    </source>
</reference>
<dbReference type="AlphaFoldDB" id="A0A9J7BRI2"/>
<keyword evidence="1" id="KW-0812">Transmembrane</keyword>